<dbReference type="PANTHER" id="PTHR43792">
    <property type="entry name" value="GNAT FAMILY, PUTATIVE (AFU_ORTHOLOGUE AFUA_3G00765)-RELATED-RELATED"/>
    <property type="match status" value="1"/>
</dbReference>
<dbReference type="Pfam" id="PF13302">
    <property type="entry name" value="Acetyltransf_3"/>
    <property type="match status" value="1"/>
</dbReference>
<keyword evidence="2" id="KW-0808">Transferase</keyword>
<evidence type="ECO:0000259" key="1">
    <source>
        <dbReference type="Pfam" id="PF13302"/>
    </source>
</evidence>
<dbReference type="EMBL" id="LS483468">
    <property type="protein sequence ID" value="SQI39477.1"/>
    <property type="molecule type" value="Genomic_DNA"/>
</dbReference>
<keyword evidence="3" id="KW-1185">Reference proteome</keyword>
<sequence length="200" mass="22697">MAYPAVRVKIVGMYVFLETERLVLHPFTGTEAEADDLFALENDPDVMRFINGGRSVSRETIRRQILPRLLHDYPCFGTRGYWAAEEKSTGMFLGWFEFRPLDDYSPAVVELGYRLAGTAWGKGFATEGSHALIHKGFTDLGVDRVTANTMAVNTRSCRVLEKVGLSFVRNFTGDWPEAIEGSEHGDVEYHLTRADWEQRR</sequence>
<organism evidence="2 3">
    <name type="scientific">Rhodococcus coprophilus</name>
    <dbReference type="NCBI Taxonomy" id="38310"/>
    <lineage>
        <taxon>Bacteria</taxon>
        <taxon>Bacillati</taxon>
        <taxon>Actinomycetota</taxon>
        <taxon>Actinomycetes</taxon>
        <taxon>Mycobacteriales</taxon>
        <taxon>Nocardiaceae</taxon>
        <taxon>Rhodococcus</taxon>
    </lineage>
</organism>
<dbReference type="Proteomes" id="UP000249091">
    <property type="component" value="Chromosome 1"/>
</dbReference>
<gene>
    <name evidence="2" type="ORF">NCTC10994_04167</name>
</gene>
<dbReference type="PANTHER" id="PTHR43792:SF1">
    <property type="entry name" value="N-ACETYLTRANSFERASE DOMAIN-CONTAINING PROTEIN"/>
    <property type="match status" value="1"/>
</dbReference>
<name>A0A2X4UI02_9NOCA</name>
<dbReference type="InterPro" id="IPR000182">
    <property type="entry name" value="GNAT_dom"/>
</dbReference>
<evidence type="ECO:0000313" key="3">
    <source>
        <dbReference type="Proteomes" id="UP000249091"/>
    </source>
</evidence>
<dbReference type="AlphaFoldDB" id="A0A2X4UI02"/>
<reference evidence="2 3" key="1">
    <citation type="submission" date="2018-06" db="EMBL/GenBank/DDBJ databases">
        <authorList>
            <consortium name="Pathogen Informatics"/>
            <person name="Doyle S."/>
        </authorList>
    </citation>
    <scope>NUCLEOTIDE SEQUENCE [LARGE SCALE GENOMIC DNA]</scope>
    <source>
        <strain evidence="2 3">NCTC10994</strain>
    </source>
</reference>
<evidence type="ECO:0000313" key="2">
    <source>
        <dbReference type="EMBL" id="SQI39477.1"/>
    </source>
</evidence>
<dbReference type="InterPro" id="IPR016181">
    <property type="entry name" value="Acyl_CoA_acyltransferase"/>
</dbReference>
<dbReference type="SUPFAM" id="SSF55729">
    <property type="entry name" value="Acyl-CoA N-acyltransferases (Nat)"/>
    <property type="match status" value="1"/>
</dbReference>
<dbReference type="RefSeq" id="WP_231922920.1">
    <property type="nucleotide sequence ID" value="NZ_JBFALB010000005.1"/>
</dbReference>
<protein>
    <submittedName>
        <fullName evidence="2">Acetyltransferase</fullName>
    </submittedName>
</protein>
<dbReference type="Gene3D" id="3.40.630.30">
    <property type="match status" value="1"/>
</dbReference>
<accession>A0A2X4UI02</accession>
<dbReference type="GO" id="GO:0016747">
    <property type="term" value="F:acyltransferase activity, transferring groups other than amino-acyl groups"/>
    <property type="evidence" value="ECO:0007669"/>
    <property type="project" value="InterPro"/>
</dbReference>
<dbReference type="STRING" id="1219011.GCA_001895045_01241"/>
<dbReference type="InterPro" id="IPR051531">
    <property type="entry name" value="N-acetyltransferase"/>
</dbReference>
<dbReference type="KEGG" id="rcr:NCTC10994_04167"/>
<proteinExistence type="predicted"/>
<feature type="domain" description="N-acetyltransferase" evidence="1">
    <location>
        <begin position="21"/>
        <end position="165"/>
    </location>
</feature>